<accession>A0AAV1KD67</accession>
<proteinExistence type="predicted"/>
<dbReference type="Proteomes" id="UP001314205">
    <property type="component" value="Unassembled WGS sequence"/>
</dbReference>
<dbReference type="EMBL" id="CAVLGL010000013">
    <property type="protein sequence ID" value="CAK1580294.1"/>
    <property type="molecule type" value="Genomic_DNA"/>
</dbReference>
<dbReference type="InterPro" id="IPR043502">
    <property type="entry name" value="DNA/RNA_pol_sf"/>
</dbReference>
<evidence type="ECO:0008006" key="3">
    <source>
        <dbReference type="Google" id="ProtNLM"/>
    </source>
</evidence>
<dbReference type="PANTHER" id="PTHR19446">
    <property type="entry name" value="REVERSE TRANSCRIPTASES"/>
    <property type="match status" value="1"/>
</dbReference>
<organism evidence="1 2">
    <name type="scientific">Parnassius mnemosyne</name>
    <name type="common">clouded apollo</name>
    <dbReference type="NCBI Taxonomy" id="213953"/>
    <lineage>
        <taxon>Eukaryota</taxon>
        <taxon>Metazoa</taxon>
        <taxon>Ecdysozoa</taxon>
        <taxon>Arthropoda</taxon>
        <taxon>Hexapoda</taxon>
        <taxon>Insecta</taxon>
        <taxon>Pterygota</taxon>
        <taxon>Neoptera</taxon>
        <taxon>Endopterygota</taxon>
        <taxon>Lepidoptera</taxon>
        <taxon>Glossata</taxon>
        <taxon>Ditrysia</taxon>
        <taxon>Papilionoidea</taxon>
        <taxon>Papilionidae</taxon>
        <taxon>Parnassiinae</taxon>
        <taxon>Parnassini</taxon>
        <taxon>Parnassius</taxon>
        <taxon>Driopa</taxon>
    </lineage>
</organism>
<comment type="caution">
    <text evidence="1">The sequence shown here is derived from an EMBL/GenBank/DDBJ whole genome shotgun (WGS) entry which is preliminary data.</text>
</comment>
<gene>
    <name evidence="1" type="ORF">PARMNEM_LOCUS2121</name>
</gene>
<protein>
    <recommendedName>
        <fullName evidence="3">Reverse transcriptase domain-containing protein</fullName>
    </recommendedName>
</protein>
<dbReference type="AlphaFoldDB" id="A0AAV1KD67"/>
<keyword evidence="2" id="KW-1185">Reference proteome</keyword>
<dbReference type="SUPFAM" id="SSF56672">
    <property type="entry name" value="DNA/RNA polymerases"/>
    <property type="match status" value="1"/>
</dbReference>
<sequence>MHKLMSALCPDDSTDCYSPNHRQVRLQAAVMPSGGATPPLKVEELGGIVMALPNTAPGLDGVSARIVRNVWNAAPRELHSVYAKCVEEGVLPNVWKDGRLIVIPKGNDKPLTDVKAYRPITLLPVLGKLLERVILRCATAISREISVYQHGFSPGAVYSNSAACTAQHGKVFSGILRASNILRYLWRLRQCLVADDDGQGQKGWMSTQHL</sequence>
<evidence type="ECO:0000313" key="1">
    <source>
        <dbReference type="EMBL" id="CAK1580294.1"/>
    </source>
</evidence>
<evidence type="ECO:0000313" key="2">
    <source>
        <dbReference type="Proteomes" id="UP001314205"/>
    </source>
</evidence>
<name>A0AAV1KD67_9NEOP</name>
<dbReference type="GO" id="GO:0071897">
    <property type="term" value="P:DNA biosynthetic process"/>
    <property type="evidence" value="ECO:0007669"/>
    <property type="project" value="UniProtKB-ARBA"/>
</dbReference>
<reference evidence="1 2" key="1">
    <citation type="submission" date="2023-11" db="EMBL/GenBank/DDBJ databases">
        <authorList>
            <person name="Hedman E."/>
            <person name="Englund M."/>
            <person name="Stromberg M."/>
            <person name="Nyberg Akerstrom W."/>
            <person name="Nylinder S."/>
            <person name="Jareborg N."/>
            <person name="Kallberg Y."/>
            <person name="Kronander E."/>
        </authorList>
    </citation>
    <scope>NUCLEOTIDE SEQUENCE [LARGE SCALE GENOMIC DNA]</scope>
</reference>